<dbReference type="InterPro" id="IPR034913">
    <property type="entry name" value="mS27/PTCD2"/>
</dbReference>
<dbReference type="PANTHER" id="PTHR21393">
    <property type="entry name" value="MITOCHONDRIAL 28S RIBOSOMAL PROTEIN S27"/>
    <property type="match status" value="1"/>
</dbReference>
<dbReference type="EMBL" id="UYRT01005483">
    <property type="protein sequence ID" value="VDK38796.1"/>
    <property type="molecule type" value="Genomic_DNA"/>
</dbReference>
<dbReference type="Pfam" id="PF10037">
    <property type="entry name" value="MRP-S27"/>
    <property type="match status" value="1"/>
</dbReference>
<evidence type="ECO:0000256" key="1">
    <source>
        <dbReference type="ARBA" id="ARBA00004173"/>
    </source>
</evidence>
<sequence length="324" mass="38088">MPAEQRVFTELPQLKTVPDTESDTKNVDDDDEDEKVFKFPYLKNEYNDRHFDLTDPNQLVGKSLLWFANHLSLTDDEELSSMRLIGSIFYGDYDSSKRILQTANVSSAALAVCHSRLEQLTSSTDADGQQENSLPPSEEIEHIKQAVPSSEYSVFSTFNLARRVPEVHTYYSTFFGGFSVCVRFHSICIFQETIDKKEKKDVKIKLSDRIIEHFKEVQTSEEEKLMEKQRLEFRSWKEERANLVQAQVEQVDLRLRLKELSEERQKLRDRWEMLCFFENRLKWEDMANVKDELLSGERGRIKSKEELEQEYVDQVFLKRNAQKS</sequence>
<name>A0A3P6PG79_9BILA</name>
<dbReference type="PANTHER" id="PTHR21393:SF0">
    <property type="entry name" value="SMALL RIBOSOMAL SUBUNIT PROTEIN MS27"/>
    <property type="match status" value="1"/>
</dbReference>
<evidence type="ECO:0000256" key="2">
    <source>
        <dbReference type="SAM" id="Coils"/>
    </source>
</evidence>
<feature type="region of interest" description="Disordered" evidence="3">
    <location>
        <begin position="1"/>
        <end position="31"/>
    </location>
</feature>
<dbReference type="InterPro" id="IPR019266">
    <property type="entry name" value="Ribosomal_mS27"/>
</dbReference>
<dbReference type="OrthoDB" id="19830at2759"/>
<dbReference type="Proteomes" id="UP000271098">
    <property type="component" value="Unassembled WGS sequence"/>
</dbReference>
<evidence type="ECO:0000256" key="3">
    <source>
        <dbReference type="SAM" id="MobiDB-lite"/>
    </source>
</evidence>
<protein>
    <submittedName>
        <fullName evidence="4">Uncharacterized protein</fullName>
    </submittedName>
</protein>
<proteinExistence type="predicted"/>
<dbReference type="GO" id="GO:0005739">
    <property type="term" value="C:mitochondrion"/>
    <property type="evidence" value="ECO:0007669"/>
    <property type="project" value="UniProtKB-SubCell"/>
</dbReference>
<gene>
    <name evidence="4" type="ORF">GPUH_LOCUS3271</name>
</gene>
<comment type="subcellular location">
    <subcellularLocation>
        <location evidence="1">Mitochondrion</location>
    </subcellularLocation>
</comment>
<evidence type="ECO:0000313" key="4">
    <source>
        <dbReference type="EMBL" id="VDK38796.1"/>
    </source>
</evidence>
<feature type="coiled-coil region" evidence="2">
    <location>
        <begin position="243"/>
        <end position="270"/>
    </location>
</feature>
<accession>A0A3P6PG79</accession>
<evidence type="ECO:0000313" key="5">
    <source>
        <dbReference type="Proteomes" id="UP000271098"/>
    </source>
</evidence>
<dbReference type="AlphaFoldDB" id="A0A3P6PG79"/>
<organism evidence="4 5">
    <name type="scientific">Gongylonema pulchrum</name>
    <dbReference type="NCBI Taxonomy" id="637853"/>
    <lineage>
        <taxon>Eukaryota</taxon>
        <taxon>Metazoa</taxon>
        <taxon>Ecdysozoa</taxon>
        <taxon>Nematoda</taxon>
        <taxon>Chromadorea</taxon>
        <taxon>Rhabditida</taxon>
        <taxon>Spirurina</taxon>
        <taxon>Spiruromorpha</taxon>
        <taxon>Spiruroidea</taxon>
        <taxon>Gongylonematidae</taxon>
        <taxon>Gongylonema</taxon>
    </lineage>
</organism>
<keyword evidence="2" id="KW-0175">Coiled coil</keyword>
<keyword evidence="5" id="KW-1185">Reference proteome</keyword>
<reference evidence="4 5" key="1">
    <citation type="submission" date="2018-11" db="EMBL/GenBank/DDBJ databases">
        <authorList>
            <consortium name="Pathogen Informatics"/>
        </authorList>
    </citation>
    <scope>NUCLEOTIDE SEQUENCE [LARGE SCALE GENOMIC DNA]</scope>
</reference>